<evidence type="ECO:0000256" key="1">
    <source>
        <dbReference type="SAM" id="MobiDB-lite"/>
    </source>
</evidence>
<gene>
    <name evidence="3" type="ORF">CWI73_01075</name>
</gene>
<evidence type="ECO:0000259" key="2">
    <source>
        <dbReference type="Pfam" id="PF18433"/>
    </source>
</evidence>
<evidence type="ECO:0000313" key="3">
    <source>
        <dbReference type="EMBL" id="RUO67490.1"/>
    </source>
</evidence>
<feature type="region of interest" description="Disordered" evidence="1">
    <location>
        <begin position="185"/>
        <end position="204"/>
    </location>
</feature>
<sequence length="204" mass="22204">MPINPTSFATGSGKPNSNSVRAESNADNRDVKDAKTESKKAYNAAILAAHEKVSLNSNNESLSLLYKTALEGINAELEPVMGKNAAKKIYESGVDTSPSATADRIVSFATNFYSRYKELNPGDSEEETLNNFLELIKGGIDKGFKDAVTILQGLQVYEGKVESDADETYKLIEQGLESFRERVLEEAKKQGDSDGEAERVPEGD</sequence>
<feature type="domain" description="DUF5610" evidence="2">
    <location>
        <begin position="59"/>
        <end position="179"/>
    </location>
</feature>
<proteinExistence type="predicted"/>
<dbReference type="EMBL" id="PIQA01000001">
    <property type="protein sequence ID" value="RUO67490.1"/>
    <property type="molecule type" value="Genomic_DNA"/>
</dbReference>
<dbReference type="Gene3D" id="1.10.132.90">
    <property type="match status" value="1"/>
</dbReference>
<protein>
    <recommendedName>
        <fullName evidence="2">DUF5610 domain-containing protein</fullName>
    </recommendedName>
</protein>
<dbReference type="InterPro" id="IPR041651">
    <property type="entry name" value="DUF5610"/>
</dbReference>
<comment type="caution">
    <text evidence="3">The sequence shown here is derived from an EMBL/GenBank/DDBJ whole genome shotgun (WGS) entry which is preliminary data.</text>
</comment>
<dbReference type="RefSeq" id="WP_126751160.1">
    <property type="nucleotide sequence ID" value="NZ_JBHUMT010000016.1"/>
</dbReference>
<accession>A0A432YVY9</accession>
<dbReference type="Proteomes" id="UP000288361">
    <property type="component" value="Unassembled WGS sequence"/>
</dbReference>
<name>A0A432YVY9_9GAMM</name>
<reference evidence="3 4" key="1">
    <citation type="journal article" date="2011" name="Front. Microbiol.">
        <title>Genomic signatures of strain selection and enhancement in Bacillus atrophaeus var. globigii, a historical biowarfare simulant.</title>
        <authorList>
            <person name="Gibbons H.S."/>
            <person name="Broomall S.M."/>
            <person name="McNew L.A."/>
            <person name="Daligault H."/>
            <person name="Chapman C."/>
            <person name="Bruce D."/>
            <person name="Karavis M."/>
            <person name="Krepps M."/>
            <person name="McGregor P.A."/>
            <person name="Hong C."/>
            <person name="Park K.H."/>
            <person name="Akmal A."/>
            <person name="Feldman A."/>
            <person name="Lin J.S."/>
            <person name="Chang W.E."/>
            <person name="Higgs B.W."/>
            <person name="Demirev P."/>
            <person name="Lindquist J."/>
            <person name="Liem A."/>
            <person name="Fochler E."/>
            <person name="Read T.D."/>
            <person name="Tapia R."/>
            <person name="Johnson S."/>
            <person name="Bishop-Lilly K.A."/>
            <person name="Detter C."/>
            <person name="Han C."/>
            <person name="Sozhamannan S."/>
            <person name="Rosenzweig C.N."/>
            <person name="Skowronski E.W."/>
        </authorList>
    </citation>
    <scope>NUCLEOTIDE SEQUENCE [LARGE SCALE GENOMIC DNA]</scope>
    <source>
        <strain evidence="3 4">TPS4-2</strain>
    </source>
</reference>
<feature type="compositionally biased region" description="Polar residues" evidence="1">
    <location>
        <begin position="1"/>
        <end position="22"/>
    </location>
</feature>
<feature type="region of interest" description="Disordered" evidence="1">
    <location>
        <begin position="1"/>
        <end position="36"/>
    </location>
</feature>
<feature type="compositionally biased region" description="Basic and acidic residues" evidence="1">
    <location>
        <begin position="24"/>
        <end position="36"/>
    </location>
</feature>
<dbReference type="AlphaFoldDB" id="A0A432YVY9"/>
<evidence type="ECO:0000313" key="4">
    <source>
        <dbReference type="Proteomes" id="UP000288361"/>
    </source>
</evidence>
<organism evidence="3 4">
    <name type="scientific">Idiomarina piscisalsi</name>
    <dbReference type="NCBI Taxonomy" id="1096243"/>
    <lineage>
        <taxon>Bacteria</taxon>
        <taxon>Pseudomonadati</taxon>
        <taxon>Pseudomonadota</taxon>
        <taxon>Gammaproteobacteria</taxon>
        <taxon>Alteromonadales</taxon>
        <taxon>Idiomarinaceae</taxon>
        <taxon>Idiomarina</taxon>
    </lineage>
</organism>
<dbReference type="Pfam" id="PF18433">
    <property type="entry name" value="DUF5610"/>
    <property type="match status" value="1"/>
</dbReference>